<proteinExistence type="predicted"/>
<comment type="caution">
    <text evidence="2">The sequence shown here is derived from an EMBL/GenBank/DDBJ whole genome shotgun (WGS) entry which is preliminary data.</text>
</comment>
<feature type="chain" id="PRO_5046544741" evidence="1">
    <location>
        <begin position="21"/>
        <end position="256"/>
    </location>
</feature>
<keyword evidence="1" id="KW-0732">Signal</keyword>
<protein>
    <submittedName>
        <fullName evidence="2">Uncharacterized protein</fullName>
    </submittedName>
</protein>
<dbReference type="EMBL" id="JAGFNY010000022">
    <property type="protein sequence ID" value="MBW7570583.1"/>
    <property type="molecule type" value="Genomic_DNA"/>
</dbReference>
<feature type="signal peptide" evidence="1">
    <location>
        <begin position="1"/>
        <end position="20"/>
    </location>
</feature>
<sequence>MKLKLFCAIFFSLFCSFAFCREYTSSVVVAKTSSIISQLNEGLDVLKQMSDKNTKDLSELKNSINEQNRKNEKNSTFYNKKSWEKVKSLTKDYLLLLEASYAFARNSQTQSEMSADEQRALAWSSCLSDGKCNFKKINTLLQKNDLELSTFIKENAKNTQSTLIDSIDKLNELSLEAQSSEGLNSSIDALTKVSTTQANVLVSLNTQISNLAKLKAQMIANEKEKAHLTDLADSKAMKADTNVRSDHMSVMLGDIK</sequence>
<reference evidence="2 3" key="1">
    <citation type="submission" date="2021-03" db="EMBL/GenBank/DDBJ databases">
        <title>Succinivibrio sp. nov. isolated from feces of cow.</title>
        <authorList>
            <person name="Choi J.-Y."/>
        </authorList>
    </citation>
    <scope>NUCLEOTIDE SEQUENCE [LARGE SCALE GENOMIC DNA]</scope>
    <source>
        <strain evidence="2 3">AGMB01872</strain>
    </source>
</reference>
<name>A0ABS7DH03_9GAMM</name>
<evidence type="ECO:0000313" key="3">
    <source>
        <dbReference type="Proteomes" id="UP000731465"/>
    </source>
</evidence>
<dbReference type="Proteomes" id="UP000731465">
    <property type="component" value="Unassembled WGS sequence"/>
</dbReference>
<organism evidence="2 3">
    <name type="scientific">Succinivibrio faecicola</name>
    <dbReference type="NCBI Taxonomy" id="2820300"/>
    <lineage>
        <taxon>Bacteria</taxon>
        <taxon>Pseudomonadati</taxon>
        <taxon>Pseudomonadota</taxon>
        <taxon>Gammaproteobacteria</taxon>
        <taxon>Aeromonadales</taxon>
        <taxon>Succinivibrionaceae</taxon>
        <taxon>Succinivibrio</taxon>
    </lineage>
</organism>
<dbReference type="RefSeq" id="WP_219937808.1">
    <property type="nucleotide sequence ID" value="NZ_JAGFNY010000022.1"/>
</dbReference>
<keyword evidence="3" id="KW-1185">Reference proteome</keyword>
<accession>A0ABS7DH03</accession>
<evidence type="ECO:0000256" key="1">
    <source>
        <dbReference type="SAM" id="SignalP"/>
    </source>
</evidence>
<evidence type="ECO:0000313" key="2">
    <source>
        <dbReference type="EMBL" id="MBW7570583.1"/>
    </source>
</evidence>
<gene>
    <name evidence="2" type="ORF">J5V48_06730</name>
</gene>